<keyword evidence="3 4" id="KW-0862">Zinc</keyword>
<protein>
    <recommendedName>
        <fullName evidence="6">C3H1-type domain-containing protein</fullName>
    </recommendedName>
</protein>
<dbReference type="GeneID" id="18907199"/>
<evidence type="ECO:0000313" key="8">
    <source>
        <dbReference type="Proteomes" id="UP000008370"/>
    </source>
</evidence>
<evidence type="ECO:0000256" key="3">
    <source>
        <dbReference type="ARBA" id="ARBA00022833"/>
    </source>
</evidence>
<keyword evidence="2 4" id="KW-0863">Zinc-finger</keyword>
<feature type="compositionally biased region" description="Polar residues" evidence="5">
    <location>
        <begin position="28"/>
        <end position="40"/>
    </location>
</feature>
<evidence type="ECO:0000259" key="6">
    <source>
        <dbReference type="PROSITE" id="PS50103"/>
    </source>
</evidence>
<gene>
    <name evidence="7" type="ORF">PHACADRAFT_101586</name>
</gene>
<feature type="zinc finger region" description="C3H1-type" evidence="4">
    <location>
        <begin position="1"/>
        <end position="29"/>
    </location>
</feature>
<dbReference type="EMBL" id="JH930476">
    <property type="protein sequence ID" value="EKM51695.1"/>
    <property type="molecule type" value="Genomic_DNA"/>
</dbReference>
<feature type="compositionally biased region" description="Basic residues" evidence="5">
    <location>
        <begin position="46"/>
        <end position="56"/>
    </location>
</feature>
<evidence type="ECO:0000256" key="2">
    <source>
        <dbReference type="ARBA" id="ARBA00022771"/>
    </source>
</evidence>
<feature type="region of interest" description="Disordered" evidence="5">
    <location>
        <begin position="28"/>
        <end position="61"/>
    </location>
</feature>
<dbReference type="Proteomes" id="UP000008370">
    <property type="component" value="Unassembled WGS sequence"/>
</dbReference>
<evidence type="ECO:0000313" key="7">
    <source>
        <dbReference type="EMBL" id="EKM51695.1"/>
    </source>
</evidence>
<dbReference type="OrthoDB" id="411372at2759"/>
<feature type="domain" description="C3H1-type" evidence="6">
    <location>
        <begin position="83"/>
        <end position="110"/>
    </location>
</feature>
<name>K5VXZ6_PHACS</name>
<accession>K5VXZ6</accession>
<feature type="domain" description="C3H1-type" evidence="6">
    <location>
        <begin position="1"/>
        <end position="29"/>
    </location>
</feature>
<organism evidence="7 8">
    <name type="scientific">Phanerochaete carnosa (strain HHB-10118-sp)</name>
    <name type="common">White-rot fungus</name>
    <name type="synonym">Peniophora carnosa</name>
    <dbReference type="NCBI Taxonomy" id="650164"/>
    <lineage>
        <taxon>Eukaryota</taxon>
        <taxon>Fungi</taxon>
        <taxon>Dikarya</taxon>
        <taxon>Basidiomycota</taxon>
        <taxon>Agaricomycotina</taxon>
        <taxon>Agaricomycetes</taxon>
        <taxon>Polyporales</taxon>
        <taxon>Phanerochaetaceae</taxon>
        <taxon>Phanerochaete</taxon>
    </lineage>
</organism>
<dbReference type="SMART" id="SM00356">
    <property type="entry name" value="ZnF_C3H1"/>
    <property type="match status" value="2"/>
</dbReference>
<dbReference type="HOGENOM" id="CLU_1138355_0_0_1"/>
<feature type="zinc finger region" description="C3H1-type" evidence="4">
    <location>
        <begin position="83"/>
        <end position="110"/>
    </location>
</feature>
<dbReference type="KEGG" id="pco:PHACADRAFT_101586"/>
<dbReference type="Gene3D" id="3.30.1370.210">
    <property type="match status" value="1"/>
</dbReference>
<evidence type="ECO:0000256" key="4">
    <source>
        <dbReference type="PROSITE-ProRule" id="PRU00723"/>
    </source>
</evidence>
<proteinExistence type="predicted"/>
<evidence type="ECO:0000256" key="1">
    <source>
        <dbReference type="ARBA" id="ARBA00022723"/>
    </source>
</evidence>
<evidence type="ECO:0000256" key="5">
    <source>
        <dbReference type="SAM" id="MobiDB-lite"/>
    </source>
</evidence>
<dbReference type="STRING" id="650164.K5VXZ6"/>
<dbReference type="SUPFAM" id="SSF90229">
    <property type="entry name" value="CCCH zinc finger"/>
    <property type="match status" value="1"/>
</dbReference>
<dbReference type="Pfam" id="PF00642">
    <property type="entry name" value="zf-CCCH"/>
    <property type="match status" value="1"/>
</dbReference>
<dbReference type="InterPro" id="IPR000571">
    <property type="entry name" value="Znf_CCCH"/>
</dbReference>
<dbReference type="PROSITE" id="PS50103">
    <property type="entry name" value="ZF_C3H1"/>
    <property type="match status" value="2"/>
</dbReference>
<reference evidence="7 8" key="1">
    <citation type="journal article" date="2012" name="BMC Genomics">
        <title>Comparative genomics of the white-rot fungi, Phanerochaete carnosa and P. chrysosporium, to elucidate the genetic basis of the distinct wood types they colonize.</title>
        <authorList>
            <person name="Suzuki H."/>
            <person name="MacDonald J."/>
            <person name="Syed K."/>
            <person name="Salamov A."/>
            <person name="Hori C."/>
            <person name="Aerts A."/>
            <person name="Henrissat B."/>
            <person name="Wiebenga A."/>
            <person name="vanKuyk P.A."/>
            <person name="Barry K."/>
            <person name="Lindquist E."/>
            <person name="LaButti K."/>
            <person name="Lapidus A."/>
            <person name="Lucas S."/>
            <person name="Coutinho P."/>
            <person name="Gong Y."/>
            <person name="Samejima M."/>
            <person name="Mahadevan R."/>
            <person name="Abou-Zaid M."/>
            <person name="de Vries R.P."/>
            <person name="Igarashi K."/>
            <person name="Yadav J.S."/>
            <person name="Grigoriev I.V."/>
            <person name="Master E.R."/>
        </authorList>
    </citation>
    <scope>NUCLEOTIDE SEQUENCE [LARGE SCALE GENOMIC DNA]</scope>
    <source>
        <strain evidence="7 8">HHB-10118-sp</strain>
    </source>
</reference>
<dbReference type="InParanoid" id="K5VXZ6"/>
<keyword evidence="1 4" id="KW-0479">Metal-binding</keyword>
<dbReference type="AlphaFoldDB" id="K5VXZ6"/>
<keyword evidence="8" id="KW-1185">Reference proteome</keyword>
<dbReference type="InterPro" id="IPR036855">
    <property type="entry name" value="Znf_CCCH_sf"/>
</dbReference>
<dbReference type="RefSeq" id="XP_007399502.1">
    <property type="nucleotide sequence ID" value="XM_007399440.1"/>
</dbReference>
<dbReference type="GO" id="GO:0008270">
    <property type="term" value="F:zinc ion binding"/>
    <property type="evidence" value="ECO:0007669"/>
    <property type="project" value="UniProtKB-KW"/>
</dbReference>
<sequence>MFAAKPCKFFHGNGTCVKGNKCNFIHDQNQARHPSQSPDVSSSSMSRRRRAAKRAQAKAEEAEKRSNYYPITWRVIGGGVMMGGQREVCQASLSGECSVGPDCKFSHPLQEDKELHGLPDAFSPSHYDSTKHFSRISPVCLGHPVMHCQAPTPLPREMKVSASGSTIIEVQNIPGAESAVLDGSTLLPRRDVVEDDTNAPTADAPSTEYALPSARTIVRPVSTPPAMKVSTVSIVGLFQAETSW</sequence>